<reference evidence="3 4" key="1">
    <citation type="submission" date="2019-06" db="EMBL/GenBank/DDBJ databases">
        <title>WGS assembly of Gossypium darwinii.</title>
        <authorList>
            <person name="Chen Z.J."/>
            <person name="Sreedasyam A."/>
            <person name="Ando A."/>
            <person name="Song Q."/>
            <person name="De L."/>
            <person name="Hulse-Kemp A."/>
            <person name="Ding M."/>
            <person name="Ye W."/>
            <person name="Kirkbride R."/>
            <person name="Jenkins J."/>
            <person name="Plott C."/>
            <person name="Lovell J."/>
            <person name="Lin Y.-M."/>
            <person name="Vaughn R."/>
            <person name="Liu B."/>
            <person name="Li W."/>
            <person name="Simpson S."/>
            <person name="Scheffler B."/>
            <person name="Saski C."/>
            <person name="Grover C."/>
            <person name="Hu G."/>
            <person name="Conover J."/>
            <person name="Carlson J."/>
            <person name="Shu S."/>
            <person name="Boston L."/>
            <person name="Williams M."/>
            <person name="Peterson D."/>
            <person name="Mcgee K."/>
            <person name="Jones D."/>
            <person name="Wendel J."/>
            <person name="Stelly D."/>
            <person name="Grimwood J."/>
            <person name="Schmutz J."/>
        </authorList>
    </citation>
    <scope>NUCLEOTIDE SEQUENCE [LARGE SCALE GENOMIC DNA]</scope>
    <source>
        <strain evidence="3">1808015.09</strain>
    </source>
</reference>
<dbReference type="GO" id="GO:0004525">
    <property type="term" value="F:ribonuclease III activity"/>
    <property type="evidence" value="ECO:0007669"/>
    <property type="project" value="InterPro"/>
</dbReference>
<dbReference type="Gene3D" id="3.30.160.20">
    <property type="match status" value="1"/>
</dbReference>
<dbReference type="Pfam" id="PF14709">
    <property type="entry name" value="DND1_DSRM"/>
    <property type="match status" value="1"/>
</dbReference>
<accession>A0A5D2BID2</accession>
<dbReference type="EMBL" id="CM017708">
    <property type="protein sequence ID" value="TYG56055.1"/>
    <property type="molecule type" value="Genomic_DNA"/>
</dbReference>
<evidence type="ECO:0000259" key="2">
    <source>
        <dbReference type="PROSITE" id="PS50142"/>
    </source>
</evidence>
<keyword evidence="4" id="KW-1185">Reference proteome</keyword>
<dbReference type="InterPro" id="IPR000999">
    <property type="entry name" value="RNase_III_dom"/>
</dbReference>
<dbReference type="GO" id="GO:0005737">
    <property type="term" value="C:cytoplasm"/>
    <property type="evidence" value="ECO:0007669"/>
    <property type="project" value="TreeGrafter"/>
</dbReference>
<name>A0A5D2BID2_GOSDA</name>
<evidence type="ECO:0000256" key="1">
    <source>
        <dbReference type="ARBA" id="ARBA00022801"/>
    </source>
</evidence>
<dbReference type="Proteomes" id="UP000323506">
    <property type="component" value="Chromosome D08"/>
</dbReference>
<dbReference type="PANTHER" id="PTHR14950">
    <property type="entry name" value="DICER-RELATED"/>
    <property type="match status" value="1"/>
</dbReference>
<dbReference type="Pfam" id="PF00636">
    <property type="entry name" value="Ribonuclease_3"/>
    <property type="match status" value="1"/>
</dbReference>
<dbReference type="InterPro" id="IPR036389">
    <property type="entry name" value="RNase_III_sf"/>
</dbReference>
<feature type="domain" description="RNase III" evidence="2">
    <location>
        <begin position="106"/>
        <end position="247"/>
    </location>
</feature>
<dbReference type="SUPFAM" id="SSF69065">
    <property type="entry name" value="RNase III domain-like"/>
    <property type="match status" value="1"/>
</dbReference>
<proteinExistence type="predicted"/>
<dbReference type="Gene3D" id="1.10.1520.10">
    <property type="entry name" value="Ribonuclease III domain"/>
    <property type="match status" value="1"/>
</dbReference>
<dbReference type="PROSITE" id="PS50142">
    <property type="entry name" value="RNASE_3_2"/>
    <property type="match status" value="1"/>
</dbReference>
<dbReference type="CDD" id="cd00593">
    <property type="entry name" value="RIBOc"/>
    <property type="match status" value="1"/>
</dbReference>
<dbReference type="AlphaFoldDB" id="A0A5D2BID2"/>
<gene>
    <name evidence="3" type="ORF">ES288_D08G032900v1</name>
</gene>
<sequence length="356" mass="40506">MSVFGIALFSTKTYFLLNYWDCLDSKRSLIIRSLYFTMEHHYTQLDDGASADVKPASNFGAAVLTVLLALLLQIFWRCCRSICRNHVKKYKFSSSSAAANMDGSTIAAVEKILKYTFKDKRLLKEALTHSSCREDMSYERLEFIGDAALGLAVATYFFCWEPRLNPDQLTLLRTKSVSNERLALVAARHELDRFVRSKDTAPLNRNVREYVKAVKQGDDHKNLTVRSPDILADIVEALAGAVYLDLNFDLTKLWTIFKDVLMIDEITVPNDFESSEIIGAQTELYGLCGKRNWGKPVYSLVKAERCQYEMKYVYSVEVETDDGVCRHKGDEKSTPKDARNSAAYLLLRSLQQFSII</sequence>
<keyword evidence="1" id="KW-0378">Hydrolase</keyword>
<evidence type="ECO:0000313" key="4">
    <source>
        <dbReference type="Proteomes" id="UP000323506"/>
    </source>
</evidence>
<evidence type="ECO:0000313" key="3">
    <source>
        <dbReference type="EMBL" id="TYG56055.1"/>
    </source>
</evidence>
<dbReference type="SMART" id="SM00535">
    <property type="entry name" value="RIBOc"/>
    <property type="match status" value="1"/>
</dbReference>
<dbReference type="GO" id="GO:0003723">
    <property type="term" value="F:RNA binding"/>
    <property type="evidence" value="ECO:0007669"/>
    <property type="project" value="TreeGrafter"/>
</dbReference>
<dbReference type="GO" id="GO:0030422">
    <property type="term" value="P:siRNA processing"/>
    <property type="evidence" value="ECO:0007669"/>
    <property type="project" value="TreeGrafter"/>
</dbReference>
<protein>
    <recommendedName>
        <fullName evidence="2">RNase III domain-containing protein</fullName>
    </recommendedName>
</protein>
<dbReference type="PANTHER" id="PTHR14950:SF51">
    <property type="entry name" value="RNASE III DOMAIN-CONTAINING PROTEIN"/>
    <property type="match status" value="1"/>
</dbReference>
<dbReference type="GO" id="GO:0005634">
    <property type="term" value="C:nucleus"/>
    <property type="evidence" value="ECO:0007669"/>
    <property type="project" value="TreeGrafter"/>
</dbReference>
<dbReference type="SUPFAM" id="SSF54768">
    <property type="entry name" value="dsRNA-binding domain-like"/>
    <property type="match status" value="1"/>
</dbReference>
<organism evidence="3 4">
    <name type="scientific">Gossypium darwinii</name>
    <name type="common">Darwin's cotton</name>
    <name type="synonym">Gossypium barbadense var. darwinii</name>
    <dbReference type="NCBI Taxonomy" id="34276"/>
    <lineage>
        <taxon>Eukaryota</taxon>
        <taxon>Viridiplantae</taxon>
        <taxon>Streptophyta</taxon>
        <taxon>Embryophyta</taxon>
        <taxon>Tracheophyta</taxon>
        <taxon>Spermatophyta</taxon>
        <taxon>Magnoliopsida</taxon>
        <taxon>eudicotyledons</taxon>
        <taxon>Gunneridae</taxon>
        <taxon>Pentapetalae</taxon>
        <taxon>rosids</taxon>
        <taxon>malvids</taxon>
        <taxon>Malvales</taxon>
        <taxon>Malvaceae</taxon>
        <taxon>Malvoideae</taxon>
        <taxon>Gossypium</taxon>
    </lineage>
</organism>